<dbReference type="InterPro" id="IPR011990">
    <property type="entry name" value="TPR-like_helical_dom_sf"/>
</dbReference>
<dbReference type="Proteomes" id="UP000483004">
    <property type="component" value="Unassembled WGS sequence"/>
</dbReference>
<feature type="transmembrane region" description="Helical" evidence="1">
    <location>
        <begin position="37"/>
        <end position="55"/>
    </location>
</feature>
<dbReference type="Gene3D" id="1.25.40.10">
    <property type="entry name" value="Tetratricopeptide repeat domain"/>
    <property type="match status" value="2"/>
</dbReference>
<comment type="caution">
    <text evidence="2">The sequence shown here is derived from an EMBL/GenBank/DDBJ whole genome shotgun (WGS) entry which is preliminary data.</text>
</comment>
<dbReference type="InterPro" id="IPR053137">
    <property type="entry name" value="NLR-like"/>
</dbReference>
<dbReference type="Pfam" id="PF13424">
    <property type="entry name" value="TPR_12"/>
    <property type="match status" value="2"/>
</dbReference>
<reference evidence="2 3" key="1">
    <citation type="submission" date="2019-09" db="EMBL/GenBank/DDBJ databases">
        <title>Actinomadura physcomitrii sp. nov., a novel actinomycete isolated from moss [Physcomitrium sphaericum (Ludw) Fuernr].</title>
        <authorList>
            <person name="Liu C."/>
            <person name="Zhuang X."/>
        </authorList>
    </citation>
    <scope>NUCLEOTIDE SEQUENCE [LARGE SCALE GENOMIC DNA]</scope>
    <source>
        <strain evidence="2 3">CYP1-1B</strain>
    </source>
</reference>
<evidence type="ECO:0000256" key="1">
    <source>
        <dbReference type="SAM" id="Phobius"/>
    </source>
</evidence>
<organism evidence="2 3">
    <name type="scientific">Actinomadura montaniterrae</name>
    <dbReference type="NCBI Taxonomy" id="1803903"/>
    <lineage>
        <taxon>Bacteria</taxon>
        <taxon>Bacillati</taxon>
        <taxon>Actinomycetota</taxon>
        <taxon>Actinomycetes</taxon>
        <taxon>Streptosporangiales</taxon>
        <taxon>Thermomonosporaceae</taxon>
        <taxon>Actinomadura</taxon>
    </lineage>
</organism>
<keyword evidence="1" id="KW-1133">Transmembrane helix</keyword>
<dbReference type="PANTHER" id="PTHR46082">
    <property type="entry name" value="ATP/GTP-BINDING PROTEIN-RELATED"/>
    <property type="match status" value="1"/>
</dbReference>
<name>A0A6L3W8T0_9ACTN</name>
<dbReference type="AlphaFoldDB" id="A0A6L3W8T0"/>
<keyword evidence="3" id="KW-1185">Reference proteome</keyword>
<dbReference type="RefSeq" id="WP_151538024.1">
    <property type="nucleotide sequence ID" value="NZ_WBMR01000002.1"/>
</dbReference>
<accession>A0A6L3W8T0</accession>
<evidence type="ECO:0000313" key="2">
    <source>
        <dbReference type="EMBL" id="KAB2389997.1"/>
    </source>
</evidence>
<dbReference type="OrthoDB" id="580767at2"/>
<dbReference type="Gene3D" id="3.40.50.300">
    <property type="entry name" value="P-loop containing nucleotide triphosphate hydrolases"/>
    <property type="match status" value="1"/>
</dbReference>
<gene>
    <name evidence="2" type="ORF">F9B16_01775</name>
</gene>
<sequence>MPRWEKVTIATVLPLAAGALAWWVCAMVGVDPNAAGIVVSLVVLVPGTPLVIWAGQTEDPPVRRPRPVPAAIGDVPREPRAFQPRADLLAGIEEVFRDGGAAAVCALVGARGVGKTQIAAAYARDRADRGVPVAWLHAETAGQLTASLHLMGAELGLRGAADDSSAVVRKLRAWLEDRREPYLVVLDNADDPDALAPFLPARGAARVLITTNDLAFERIAAPLPVARFTAGEARRYLRDRVGAAGDAEPVGELIDELDRLPLALSIAAAALVGPPRVGYAAYLARVRSTPVDVLLDRPRGEPYPRGVGQAIALALDGVGAQARGLLGELAVFSPSGVRADMLGPEAAGALAELGAVSLVAFSQDGSTVLVHRLVRRVVRDEAARDGTLASLIEAAALRLVFVERIADEDTGRELPTILAVDEHAAALWESLEPLLDEDAARARAAAETLFKIRHVTAEHLLYLNDGTRAVPVARAVVEGRRRVLGPDRPETLDAVYTLAHAYEFAGQAVAAVDLFGDLAARWSRIRGEDAPEALRARAGLASALTTAGRADEAVRLLETVVAAQSRTLSTDHPHLLASRFFLAFALVEAGRPDRAAELFEALVADRARLLGADHPEALVDEGRLAWAYHHAGRFEEAIAVYEHVLPRQERVIGADHPDTLITVHGLASAYEAVGRTAEALTRYEHAVLGLEAVLGPDQPLTLSAARDLERARRLTAPS</sequence>
<evidence type="ECO:0000313" key="3">
    <source>
        <dbReference type="Proteomes" id="UP000483004"/>
    </source>
</evidence>
<dbReference type="PANTHER" id="PTHR46082:SF6">
    <property type="entry name" value="AAA+ ATPASE DOMAIN-CONTAINING PROTEIN-RELATED"/>
    <property type="match status" value="1"/>
</dbReference>
<protein>
    <submittedName>
        <fullName evidence="2">Tetratricopeptide repeat protein</fullName>
    </submittedName>
</protein>
<dbReference type="SUPFAM" id="SSF48452">
    <property type="entry name" value="TPR-like"/>
    <property type="match status" value="2"/>
</dbReference>
<dbReference type="SUPFAM" id="SSF52540">
    <property type="entry name" value="P-loop containing nucleoside triphosphate hydrolases"/>
    <property type="match status" value="1"/>
</dbReference>
<dbReference type="PRINTS" id="PR00364">
    <property type="entry name" value="DISEASERSIST"/>
</dbReference>
<dbReference type="InterPro" id="IPR027417">
    <property type="entry name" value="P-loop_NTPase"/>
</dbReference>
<dbReference type="EMBL" id="WBMR01000002">
    <property type="protein sequence ID" value="KAB2389997.1"/>
    <property type="molecule type" value="Genomic_DNA"/>
</dbReference>
<keyword evidence="1" id="KW-0472">Membrane</keyword>
<keyword evidence="1" id="KW-0812">Transmembrane</keyword>
<proteinExistence type="predicted"/>